<protein>
    <recommendedName>
        <fullName evidence="7">Glutathione transferase</fullName>
    </recommendedName>
</protein>
<dbReference type="EMBL" id="KB201037">
    <property type="protein sequence ID" value="ESO99542.1"/>
    <property type="molecule type" value="Genomic_DNA"/>
</dbReference>
<dbReference type="CDD" id="cd03192">
    <property type="entry name" value="GST_C_Sigma_like"/>
    <property type="match status" value="1"/>
</dbReference>
<gene>
    <name evidence="5" type="ORF">LOTGIDRAFT_231125</name>
</gene>
<dbReference type="HOGENOM" id="CLU_039475_1_0_1"/>
<feature type="domain" description="GST N-terminal" evidence="3">
    <location>
        <begin position="2"/>
        <end position="80"/>
    </location>
</feature>
<dbReference type="SUPFAM" id="SSF47616">
    <property type="entry name" value="GST C-terminal domain-like"/>
    <property type="match status" value="1"/>
</dbReference>
<dbReference type="GO" id="GO:0005212">
    <property type="term" value="F:structural constituent of eye lens"/>
    <property type="evidence" value="ECO:0007669"/>
    <property type="project" value="UniProtKB-KW"/>
</dbReference>
<dbReference type="PANTHER" id="PTHR11571:SF150">
    <property type="entry name" value="GLUTATHIONE S-TRANSFERASE"/>
    <property type="match status" value="1"/>
</dbReference>
<dbReference type="FunFam" id="1.20.1050.10:FF:000030">
    <property type="entry name" value="Glutathione S-transferase S1"/>
    <property type="match status" value="1"/>
</dbReference>
<dbReference type="GO" id="GO:0004364">
    <property type="term" value="F:glutathione transferase activity"/>
    <property type="evidence" value="ECO:0007669"/>
    <property type="project" value="TreeGrafter"/>
</dbReference>
<keyword evidence="2" id="KW-0273">Eye lens protein</keyword>
<comment type="similarity">
    <text evidence="1">Belongs to the GST superfamily.</text>
</comment>
<dbReference type="PANTHER" id="PTHR11571">
    <property type="entry name" value="GLUTATHIONE S-TRANSFERASE"/>
    <property type="match status" value="1"/>
</dbReference>
<dbReference type="GO" id="GO:0006749">
    <property type="term" value="P:glutathione metabolic process"/>
    <property type="evidence" value="ECO:0007669"/>
    <property type="project" value="TreeGrafter"/>
</dbReference>
<evidence type="ECO:0008006" key="7">
    <source>
        <dbReference type="Google" id="ProtNLM"/>
    </source>
</evidence>
<dbReference type="Gene3D" id="1.20.1050.10">
    <property type="match status" value="1"/>
</dbReference>
<dbReference type="InterPro" id="IPR040079">
    <property type="entry name" value="Glutathione_S-Trfase"/>
</dbReference>
<evidence type="ECO:0000313" key="6">
    <source>
        <dbReference type="Proteomes" id="UP000030746"/>
    </source>
</evidence>
<evidence type="ECO:0000256" key="1">
    <source>
        <dbReference type="ARBA" id="ARBA00007409"/>
    </source>
</evidence>
<sequence>MPSYKYVYFDLRGRGEIVRLTFLAAGVKFDDVRIARSEWPGDHKAATPFGQLPYLEIDGKKFAQSIGIARYIARENGLYGDNALDGLKIDQVVGFGQDYFMKWATAFFEQDEDKKKGLQEKLKNEHLPKFLGDLEKLLTENGTEYFVSSKLSLADLSVYDVCENSYIQSPEVYNNYPKLVANRKLVRSYPKLDSYLSERKVTDI</sequence>
<dbReference type="KEGG" id="lgi:LOTGIDRAFT_231125"/>
<dbReference type="PROSITE" id="PS50404">
    <property type="entry name" value="GST_NTER"/>
    <property type="match status" value="1"/>
</dbReference>
<dbReference type="CDD" id="cd03039">
    <property type="entry name" value="GST_N_Sigma_like"/>
    <property type="match status" value="1"/>
</dbReference>
<dbReference type="InterPro" id="IPR010987">
    <property type="entry name" value="Glutathione-S-Trfase_C-like"/>
</dbReference>
<keyword evidence="6" id="KW-1185">Reference proteome</keyword>
<dbReference type="SFLD" id="SFLDG01205">
    <property type="entry name" value="AMPS.1"/>
    <property type="match status" value="1"/>
</dbReference>
<dbReference type="Proteomes" id="UP000030746">
    <property type="component" value="Unassembled WGS sequence"/>
</dbReference>
<name>V4AQM4_LOTGI</name>
<dbReference type="SFLD" id="SFLDS00019">
    <property type="entry name" value="Glutathione_Transferase_(cytos"/>
    <property type="match status" value="1"/>
</dbReference>
<dbReference type="STRING" id="225164.V4AQM4"/>
<dbReference type="InterPro" id="IPR004045">
    <property type="entry name" value="Glutathione_S-Trfase_N"/>
</dbReference>
<dbReference type="InterPro" id="IPR050213">
    <property type="entry name" value="GST_superfamily"/>
</dbReference>
<dbReference type="FunFam" id="3.40.30.10:FF:000258">
    <property type="entry name" value="Glutathione S-transferase"/>
    <property type="match status" value="1"/>
</dbReference>
<dbReference type="OrthoDB" id="414243at2759"/>
<evidence type="ECO:0000259" key="4">
    <source>
        <dbReference type="PROSITE" id="PS50405"/>
    </source>
</evidence>
<dbReference type="InterPro" id="IPR036282">
    <property type="entry name" value="Glutathione-S-Trfase_C_sf"/>
</dbReference>
<dbReference type="OMA" id="EHFACIE"/>
<evidence type="ECO:0000256" key="2">
    <source>
        <dbReference type="ARBA" id="ARBA00022613"/>
    </source>
</evidence>
<dbReference type="SUPFAM" id="SSF52833">
    <property type="entry name" value="Thioredoxin-like"/>
    <property type="match status" value="1"/>
</dbReference>
<dbReference type="Gene3D" id="3.40.30.10">
    <property type="entry name" value="Glutaredoxin"/>
    <property type="match status" value="1"/>
</dbReference>
<organism evidence="5 6">
    <name type="scientific">Lottia gigantea</name>
    <name type="common">Giant owl limpet</name>
    <dbReference type="NCBI Taxonomy" id="225164"/>
    <lineage>
        <taxon>Eukaryota</taxon>
        <taxon>Metazoa</taxon>
        <taxon>Spiralia</taxon>
        <taxon>Lophotrochozoa</taxon>
        <taxon>Mollusca</taxon>
        <taxon>Gastropoda</taxon>
        <taxon>Patellogastropoda</taxon>
        <taxon>Lottioidea</taxon>
        <taxon>Lottiidae</taxon>
        <taxon>Lottia</taxon>
    </lineage>
</organism>
<dbReference type="PROSITE" id="PS50405">
    <property type="entry name" value="GST_CTER"/>
    <property type="match status" value="1"/>
</dbReference>
<dbReference type="AlphaFoldDB" id="V4AQM4"/>
<proteinExistence type="inferred from homology"/>
<evidence type="ECO:0000313" key="5">
    <source>
        <dbReference type="EMBL" id="ESO99542.1"/>
    </source>
</evidence>
<evidence type="ECO:0000259" key="3">
    <source>
        <dbReference type="PROSITE" id="PS50404"/>
    </source>
</evidence>
<dbReference type="Pfam" id="PF02798">
    <property type="entry name" value="GST_N"/>
    <property type="match status" value="1"/>
</dbReference>
<dbReference type="SFLD" id="SFLDG00363">
    <property type="entry name" value="AMPS_(cytGST):_Alpha-__Mu-__Pi"/>
    <property type="match status" value="1"/>
</dbReference>
<accession>V4AQM4</accession>
<dbReference type="Pfam" id="PF14497">
    <property type="entry name" value="GST_C_3"/>
    <property type="match status" value="1"/>
</dbReference>
<dbReference type="InterPro" id="IPR004046">
    <property type="entry name" value="GST_C"/>
</dbReference>
<dbReference type="GeneID" id="20248484"/>
<dbReference type="RefSeq" id="XP_009050026.1">
    <property type="nucleotide sequence ID" value="XM_009051778.1"/>
</dbReference>
<dbReference type="InterPro" id="IPR036249">
    <property type="entry name" value="Thioredoxin-like_sf"/>
</dbReference>
<dbReference type="CTD" id="20248484"/>
<feature type="domain" description="GST C-terminal" evidence="4">
    <location>
        <begin position="82"/>
        <end position="204"/>
    </location>
</feature>
<reference evidence="5 6" key="1">
    <citation type="journal article" date="2013" name="Nature">
        <title>Insights into bilaterian evolution from three spiralian genomes.</title>
        <authorList>
            <person name="Simakov O."/>
            <person name="Marletaz F."/>
            <person name="Cho S.J."/>
            <person name="Edsinger-Gonzales E."/>
            <person name="Havlak P."/>
            <person name="Hellsten U."/>
            <person name="Kuo D.H."/>
            <person name="Larsson T."/>
            <person name="Lv J."/>
            <person name="Arendt D."/>
            <person name="Savage R."/>
            <person name="Osoegawa K."/>
            <person name="de Jong P."/>
            <person name="Grimwood J."/>
            <person name="Chapman J.A."/>
            <person name="Shapiro H."/>
            <person name="Aerts A."/>
            <person name="Otillar R.P."/>
            <person name="Terry A.Y."/>
            <person name="Boore J.L."/>
            <person name="Grigoriev I.V."/>
            <person name="Lindberg D.R."/>
            <person name="Seaver E.C."/>
            <person name="Weisblat D.A."/>
            <person name="Putnam N.H."/>
            <person name="Rokhsar D.S."/>
        </authorList>
    </citation>
    <scope>NUCLEOTIDE SEQUENCE [LARGE SCALE GENOMIC DNA]</scope>
</reference>